<evidence type="ECO:0008006" key="10">
    <source>
        <dbReference type="Google" id="ProtNLM"/>
    </source>
</evidence>
<feature type="domain" description="CCHC-type" evidence="6">
    <location>
        <begin position="780"/>
        <end position="796"/>
    </location>
</feature>
<dbReference type="Pfam" id="PF26130">
    <property type="entry name" value="PB1-like"/>
    <property type="match status" value="1"/>
</dbReference>
<keyword evidence="9" id="KW-1185">Reference proteome</keyword>
<gene>
    <name evidence="8" type="ORF">SO802_017732</name>
</gene>
<dbReference type="PANTHER" id="PTHR31973:SF187">
    <property type="entry name" value="MUTATOR TRANSPOSASE MUDRA PROTEIN"/>
    <property type="match status" value="1"/>
</dbReference>
<protein>
    <recommendedName>
        <fullName evidence="10">SWIM-type domain-containing protein</fullName>
    </recommendedName>
</protein>
<dbReference type="AlphaFoldDB" id="A0AAW2CLT0"/>
<feature type="compositionally biased region" description="Basic residues" evidence="5">
    <location>
        <begin position="752"/>
        <end position="765"/>
    </location>
</feature>
<comment type="caution">
    <text evidence="8">The sequence shown here is derived from an EMBL/GenBank/DDBJ whole genome shotgun (WGS) entry which is preliminary data.</text>
</comment>
<dbReference type="SMART" id="SM00575">
    <property type="entry name" value="ZnF_PMZ"/>
    <property type="match status" value="1"/>
</dbReference>
<dbReference type="SUPFAM" id="SSF57756">
    <property type="entry name" value="Retrovirus zinc finger-like domains"/>
    <property type="match status" value="1"/>
</dbReference>
<sequence length="834" mass="94446">MEEGDLIFEIHHGGRFKNLNGLIYVGGDISIHSEGYDRDCMSFIEVESILKSYGYKRGDLVYYKQVGMNLDEGLVQIKTDPDVLKMVDCHKGVESVVLYTVSQEIDSDCIPFTHNLPESVIVGGSKRKGKEKCVANATGFNRPKLQIKGGKNNSTGSNGKGKEKVCDDVVPIGYDANGDLDVDWHENIAKDEYDNLNESEEEEEFDVENSRAYKDPFWGEVLSGDKDIFEPIGKENDPKKVLYLTHGEQMGKDCGSDIGKSDELISPKPTSDEDNYNTNKNLEFNEIDMACPELVKGLKFGDVATFRAAVREANLIKGKDLRFVKNNKDKVIVRCKAERCKYRVYGSQVTDEMTFQIKTLNPTHTCTRAYKNSACTSRWISKRYMQKFRYDLNCATAGLQKEIKVKFHVDVGRMQVYRARKSAEKVIDGDDNEQYNRIWDYCETLKATNMGTTTLMLVDRPTLDVADGCFLKGNQKGQILSAVGRDANDNMYPIAMAIVETESKDSWSWFLDCLLKDLGPGLIQSFDVVCPMADHRSCVRHLYANYRDKGHKGKALKDKLWAAATAYTEHEFLEQMDYSKSDLLVNNLSESFNSYILDARDKPIVTMIEMIRRKLMRRFQLKRERMSKLTGKICPKIQVKLENEGLKSSDCVSIYAGNGLFEVECRHQRFVVNLSKRTCGCRKWDLTGIPCQHAISAILFNGSVPKDYVHPYYTIETYMKAYEPIIYPVASMEQWRRTSIDPLEPPKDKIQRGRPKIKRKRHPSKPKNLYKLSKAGTIIKCSKCKKVGHNSRTCPSKKDKGIVSTNAKKTPTTNKKQAAGGARATVASDVDSRA</sequence>
<evidence type="ECO:0000256" key="3">
    <source>
        <dbReference type="ARBA" id="ARBA00022833"/>
    </source>
</evidence>
<keyword evidence="1" id="KW-0479">Metal-binding</keyword>
<dbReference type="PANTHER" id="PTHR31973">
    <property type="entry name" value="POLYPROTEIN, PUTATIVE-RELATED"/>
    <property type="match status" value="1"/>
</dbReference>
<dbReference type="EMBL" id="JAZDWU010000006">
    <property type="protein sequence ID" value="KAK9998129.1"/>
    <property type="molecule type" value="Genomic_DNA"/>
</dbReference>
<feature type="compositionally biased region" description="Basic and acidic residues" evidence="5">
    <location>
        <begin position="740"/>
        <end position="751"/>
    </location>
</feature>
<dbReference type="InterPro" id="IPR001878">
    <property type="entry name" value="Znf_CCHC"/>
</dbReference>
<dbReference type="InterPro" id="IPR036875">
    <property type="entry name" value="Znf_CCHC_sf"/>
</dbReference>
<dbReference type="PROSITE" id="PS50158">
    <property type="entry name" value="ZF_CCHC"/>
    <property type="match status" value="1"/>
</dbReference>
<evidence type="ECO:0000256" key="1">
    <source>
        <dbReference type="ARBA" id="ARBA00022723"/>
    </source>
</evidence>
<evidence type="ECO:0000259" key="7">
    <source>
        <dbReference type="PROSITE" id="PS50966"/>
    </source>
</evidence>
<feature type="region of interest" description="Disordered" evidence="5">
    <location>
        <begin position="740"/>
        <end position="768"/>
    </location>
</feature>
<dbReference type="Pfam" id="PF10551">
    <property type="entry name" value="MULE"/>
    <property type="match status" value="1"/>
</dbReference>
<dbReference type="InterPro" id="IPR006564">
    <property type="entry name" value="Znf_PMZ"/>
</dbReference>
<dbReference type="InterPro" id="IPR007527">
    <property type="entry name" value="Znf_SWIM"/>
</dbReference>
<feature type="domain" description="SWIM-type" evidence="7">
    <location>
        <begin position="670"/>
        <end position="702"/>
    </location>
</feature>
<dbReference type="GO" id="GO:0003676">
    <property type="term" value="F:nucleic acid binding"/>
    <property type="evidence" value="ECO:0007669"/>
    <property type="project" value="InterPro"/>
</dbReference>
<evidence type="ECO:0000313" key="9">
    <source>
        <dbReference type="Proteomes" id="UP001459277"/>
    </source>
</evidence>
<dbReference type="GO" id="GO:0008270">
    <property type="term" value="F:zinc ion binding"/>
    <property type="evidence" value="ECO:0007669"/>
    <property type="project" value="UniProtKB-KW"/>
</dbReference>
<keyword evidence="2 4" id="KW-0863">Zinc-finger</keyword>
<feature type="region of interest" description="Disordered" evidence="5">
    <location>
        <begin position="787"/>
        <end position="834"/>
    </location>
</feature>
<dbReference type="Pfam" id="PF03108">
    <property type="entry name" value="DBD_Tnp_Mut"/>
    <property type="match status" value="1"/>
</dbReference>
<dbReference type="Pfam" id="PF04434">
    <property type="entry name" value="SWIM"/>
    <property type="match status" value="1"/>
</dbReference>
<name>A0AAW2CLT0_9ROSI</name>
<dbReference type="PROSITE" id="PS50966">
    <property type="entry name" value="ZF_SWIM"/>
    <property type="match status" value="1"/>
</dbReference>
<dbReference type="InterPro" id="IPR004332">
    <property type="entry name" value="Transposase_MuDR"/>
</dbReference>
<evidence type="ECO:0000313" key="8">
    <source>
        <dbReference type="EMBL" id="KAK9998129.1"/>
    </source>
</evidence>
<evidence type="ECO:0000256" key="2">
    <source>
        <dbReference type="ARBA" id="ARBA00022771"/>
    </source>
</evidence>
<feature type="compositionally biased region" description="Low complexity" evidence="5">
    <location>
        <begin position="805"/>
        <end position="819"/>
    </location>
</feature>
<accession>A0AAW2CLT0</accession>
<evidence type="ECO:0000259" key="6">
    <source>
        <dbReference type="PROSITE" id="PS50158"/>
    </source>
</evidence>
<keyword evidence="3" id="KW-0862">Zinc</keyword>
<dbReference type="InterPro" id="IPR018289">
    <property type="entry name" value="MULE_transposase_dom"/>
</dbReference>
<evidence type="ECO:0000256" key="4">
    <source>
        <dbReference type="PROSITE-ProRule" id="PRU00047"/>
    </source>
</evidence>
<evidence type="ECO:0000256" key="5">
    <source>
        <dbReference type="SAM" id="MobiDB-lite"/>
    </source>
</evidence>
<organism evidence="8 9">
    <name type="scientific">Lithocarpus litseifolius</name>
    <dbReference type="NCBI Taxonomy" id="425828"/>
    <lineage>
        <taxon>Eukaryota</taxon>
        <taxon>Viridiplantae</taxon>
        <taxon>Streptophyta</taxon>
        <taxon>Embryophyta</taxon>
        <taxon>Tracheophyta</taxon>
        <taxon>Spermatophyta</taxon>
        <taxon>Magnoliopsida</taxon>
        <taxon>eudicotyledons</taxon>
        <taxon>Gunneridae</taxon>
        <taxon>Pentapetalae</taxon>
        <taxon>rosids</taxon>
        <taxon>fabids</taxon>
        <taxon>Fagales</taxon>
        <taxon>Fagaceae</taxon>
        <taxon>Lithocarpus</taxon>
    </lineage>
</organism>
<dbReference type="InterPro" id="IPR058594">
    <property type="entry name" value="PB1-like_dom_pln"/>
</dbReference>
<dbReference type="Proteomes" id="UP001459277">
    <property type="component" value="Unassembled WGS sequence"/>
</dbReference>
<proteinExistence type="predicted"/>
<reference evidence="8 9" key="1">
    <citation type="submission" date="2024-01" db="EMBL/GenBank/DDBJ databases">
        <title>A telomere-to-telomere, gap-free genome of sweet tea (Lithocarpus litseifolius).</title>
        <authorList>
            <person name="Zhou J."/>
        </authorList>
    </citation>
    <scope>NUCLEOTIDE SEQUENCE [LARGE SCALE GENOMIC DNA]</scope>
    <source>
        <strain evidence="8">Zhou-2022a</strain>
        <tissue evidence="8">Leaf</tissue>
    </source>
</reference>